<dbReference type="GO" id="GO:0016301">
    <property type="term" value="F:kinase activity"/>
    <property type="evidence" value="ECO:0007669"/>
    <property type="project" value="UniProtKB-KW"/>
</dbReference>
<dbReference type="EMBL" id="GGEC01014848">
    <property type="protein sequence ID" value="MBW95331.1"/>
    <property type="molecule type" value="Transcribed_RNA"/>
</dbReference>
<dbReference type="EMBL" id="GGEC01014847">
    <property type="protein sequence ID" value="MBW95330.1"/>
    <property type="molecule type" value="Transcribed_RNA"/>
</dbReference>
<keyword evidence="1" id="KW-0472">Membrane</keyword>
<name>A0A2P2JPE9_RHIMU</name>
<protein>
    <submittedName>
        <fullName evidence="2">Cyclin-dependent kinase F-4</fullName>
    </submittedName>
</protein>
<keyword evidence="1" id="KW-0812">Transmembrane</keyword>
<sequence>MFRHLFVPKHLLSGHPHLVCYSYSLLSRIIATMLYSCYVLLLLM</sequence>
<evidence type="ECO:0000313" key="2">
    <source>
        <dbReference type="EMBL" id="MBW95331.1"/>
    </source>
</evidence>
<reference evidence="2" key="1">
    <citation type="submission" date="2018-02" db="EMBL/GenBank/DDBJ databases">
        <title>Rhizophora mucronata_Transcriptome.</title>
        <authorList>
            <person name="Meera S.P."/>
            <person name="Sreeshan A."/>
            <person name="Augustine A."/>
        </authorList>
    </citation>
    <scope>NUCLEOTIDE SEQUENCE</scope>
    <source>
        <tissue evidence="2">Leaf</tissue>
    </source>
</reference>
<keyword evidence="2" id="KW-0418">Kinase</keyword>
<keyword evidence="1" id="KW-1133">Transmembrane helix</keyword>
<feature type="transmembrane region" description="Helical" evidence="1">
    <location>
        <begin position="20"/>
        <end position="43"/>
    </location>
</feature>
<proteinExistence type="predicted"/>
<dbReference type="AlphaFoldDB" id="A0A2P2JPE9"/>
<accession>A0A2P2JPE9</accession>
<evidence type="ECO:0000256" key="1">
    <source>
        <dbReference type="SAM" id="Phobius"/>
    </source>
</evidence>
<organism evidence="2">
    <name type="scientific">Rhizophora mucronata</name>
    <name type="common">Asiatic mangrove</name>
    <dbReference type="NCBI Taxonomy" id="61149"/>
    <lineage>
        <taxon>Eukaryota</taxon>
        <taxon>Viridiplantae</taxon>
        <taxon>Streptophyta</taxon>
        <taxon>Embryophyta</taxon>
        <taxon>Tracheophyta</taxon>
        <taxon>Spermatophyta</taxon>
        <taxon>Magnoliopsida</taxon>
        <taxon>eudicotyledons</taxon>
        <taxon>Gunneridae</taxon>
        <taxon>Pentapetalae</taxon>
        <taxon>rosids</taxon>
        <taxon>fabids</taxon>
        <taxon>Malpighiales</taxon>
        <taxon>Rhizophoraceae</taxon>
        <taxon>Rhizophora</taxon>
    </lineage>
</organism>
<keyword evidence="2" id="KW-0808">Transferase</keyword>